<organism evidence="1 2">
    <name type="scientific">Stereocaulon virgatum</name>
    <dbReference type="NCBI Taxonomy" id="373712"/>
    <lineage>
        <taxon>Eukaryota</taxon>
        <taxon>Fungi</taxon>
        <taxon>Dikarya</taxon>
        <taxon>Ascomycota</taxon>
        <taxon>Pezizomycotina</taxon>
        <taxon>Lecanoromycetes</taxon>
        <taxon>OSLEUM clade</taxon>
        <taxon>Lecanoromycetidae</taxon>
        <taxon>Lecanorales</taxon>
        <taxon>Lecanorineae</taxon>
        <taxon>Stereocaulaceae</taxon>
        <taxon>Stereocaulon</taxon>
    </lineage>
</organism>
<sequence>MKRHRVYFFIDGLDEFSGNQDDLVALFERDIQNVNIKVCLSSRPSCVFEDAFGSIKKLRLQDLTEKDLQNYVSDTVYAVNQARLLVSKQPWQFSNQLSSLVENAQGVFLWVELAVKDQIEGLKSGDSLERV</sequence>
<gene>
    <name evidence="1" type="ORF">N7G274_005482</name>
</gene>
<accession>A0ABR4A7P4</accession>
<dbReference type="Proteomes" id="UP001590950">
    <property type="component" value="Unassembled WGS sequence"/>
</dbReference>
<keyword evidence="2" id="KW-1185">Reference proteome</keyword>
<dbReference type="PANTHER" id="PTHR10039">
    <property type="entry name" value="AMELOGENIN"/>
    <property type="match status" value="1"/>
</dbReference>
<dbReference type="EMBL" id="JBEFKJ010000016">
    <property type="protein sequence ID" value="KAL2041698.1"/>
    <property type="molecule type" value="Genomic_DNA"/>
</dbReference>
<name>A0ABR4A7P4_9LECA</name>
<dbReference type="PANTHER" id="PTHR10039:SF5">
    <property type="entry name" value="NACHT DOMAIN-CONTAINING PROTEIN"/>
    <property type="match status" value="1"/>
</dbReference>
<proteinExistence type="predicted"/>
<protein>
    <recommendedName>
        <fullName evidence="3">NACHT domain-containing protein</fullName>
    </recommendedName>
</protein>
<reference evidence="1 2" key="1">
    <citation type="submission" date="2024-09" db="EMBL/GenBank/DDBJ databases">
        <title>Rethinking Asexuality: The Enigmatic Case of Functional Sexual Genes in Lepraria (Stereocaulaceae).</title>
        <authorList>
            <person name="Doellman M."/>
            <person name="Sun Y."/>
            <person name="Barcenas-Pena A."/>
            <person name="Lumbsch H.T."/>
            <person name="Grewe F."/>
        </authorList>
    </citation>
    <scope>NUCLEOTIDE SEQUENCE [LARGE SCALE GENOMIC DNA]</scope>
    <source>
        <strain evidence="1 2">Mercado 3170</strain>
    </source>
</reference>
<evidence type="ECO:0008006" key="3">
    <source>
        <dbReference type="Google" id="ProtNLM"/>
    </source>
</evidence>
<evidence type="ECO:0000313" key="2">
    <source>
        <dbReference type="Proteomes" id="UP001590950"/>
    </source>
</evidence>
<evidence type="ECO:0000313" key="1">
    <source>
        <dbReference type="EMBL" id="KAL2041698.1"/>
    </source>
</evidence>
<comment type="caution">
    <text evidence="1">The sequence shown here is derived from an EMBL/GenBank/DDBJ whole genome shotgun (WGS) entry which is preliminary data.</text>
</comment>